<dbReference type="HOGENOM" id="CLU_006970_0_0_6"/>
<accession>A4ACN3</accession>
<name>A4ACN3_9GAMM</name>
<sequence length="845" mass="86665">MIKGLRTLCSRRGAVGVVMSAMLAVLSACGGGGGSGGGGGFLPGDGDSDLTSYTITLTTVDASGNPTTEVSETFPVTLRVEVKEDTFDAPAVSGLVVLATADFAVVSPANGQALTNSEGIAELEIQAGPTLGADTITVTAESPAETVTATIGIEITRTGLTLGHFSGTSFIANQIGLSNTDLAFRGTAEVRLAVVDEEGQAVTGIQQIRLSSACSLSGQARFRPLGDTSDGTTTLTVETTDGLAQAEYVSGSCEAGDELSAELIGGDSSASGTVTIASRDANYIGFFSSDPSEGQEGTDRTILALRGTGGPGRPEVATVTFEVLESAVVLATGDPQPGEPGYIDLDGRAPLSGINVNFELTNELGGVTLLNSSAVTDSQGLAVVEVLAGSVPSSTLVIASFEAQLESGASAPQSATSNQIVVSTGIADQNSLSLKAEEYYVPYAADVDGISVVITAQVADKFNNPVPDGTSAVFTTEYGDIDASCLTGESNGARYQSLIDTSPPPRGTCRVLWVSQNPRFPTLNASALQTIEDDGSYSCASFIGVDGPCPDDLGAGRGLRSTVSVTVLGEEFFVDANGNGQYDEFESFENLPEAFNDHNEDGVYTPELGPNCPPPSTSENCAAAGAEEEFVDLNGDGIYSLNVDPSTGEGVYNGSLCPESGDGVFCSRSLVNTRRDLVLTLTSRAFNLFVGIVDATPPASQDDSFSEGNQYRLYISDLYNNSPAAGVSSPNTPAANGTIIELSALGDCQFTEFTDGYVSGSQASVTVTEKNGEVGAFEMSLAVTGEPTGQGGQVVVTAQGPGIKARDAANATPPQPAATTRQEEVEIARFPCRVFVGDNDLVPGG</sequence>
<dbReference type="Proteomes" id="UP000019205">
    <property type="component" value="Chromosome"/>
</dbReference>
<organism evidence="1 2">
    <name type="scientific">Congregibacter litoralis KT71</name>
    <dbReference type="NCBI Taxonomy" id="314285"/>
    <lineage>
        <taxon>Bacteria</taxon>
        <taxon>Pseudomonadati</taxon>
        <taxon>Pseudomonadota</taxon>
        <taxon>Gammaproteobacteria</taxon>
        <taxon>Cellvibrionales</taxon>
        <taxon>Halieaceae</taxon>
        <taxon>Congregibacter</taxon>
    </lineage>
</organism>
<dbReference type="EMBL" id="AAOA02000005">
    <property type="protein sequence ID" value="EAQ96247.2"/>
    <property type="molecule type" value="Genomic_DNA"/>
</dbReference>
<protein>
    <submittedName>
        <fullName evidence="1">Uncharacterized protein</fullName>
    </submittedName>
</protein>
<dbReference type="STRING" id="314285.KT71_19318"/>
<dbReference type="PROSITE" id="PS51257">
    <property type="entry name" value="PROKAR_LIPOPROTEIN"/>
    <property type="match status" value="1"/>
</dbReference>
<dbReference type="eggNOG" id="COG2831">
    <property type="taxonomic scope" value="Bacteria"/>
</dbReference>
<proteinExistence type="predicted"/>
<dbReference type="InterPro" id="IPR008964">
    <property type="entry name" value="Invasin/intimin_cell_adhesion"/>
</dbReference>
<evidence type="ECO:0000313" key="2">
    <source>
        <dbReference type="Proteomes" id="UP000019205"/>
    </source>
</evidence>
<dbReference type="AlphaFoldDB" id="A4ACN3"/>
<dbReference type="SUPFAM" id="SSF49373">
    <property type="entry name" value="Invasin/intimin cell-adhesion fragments"/>
    <property type="match status" value="1"/>
</dbReference>
<reference evidence="1 2" key="2">
    <citation type="journal article" date="2009" name="PLoS ONE">
        <title>The photosynthetic apparatus and its regulation in the aerobic gammaproteobacterium Congregibacter litoralis gen. nov., sp. nov.</title>
        <authorList>
            <person name="Spring S."/>
            <person name="Lunsdorf H."/>
            <person name="Fuchs B.M."/>
            <person name="Tindall B.J."/>
        </authorList>
    </citation>
    <scope>NUCLEOTIDE SEQUENCE [LARGE SCALE GENOMIC DNA]</scope>
    <source>
        <strain evidence="1">KT71</strain>
    </source>
</reference>
<evidence type="ECO:0000313" key="1">
    <source>
        <dbReference type="EMBL" id="EAQ96247.2"/>
    </source>
</evidence>
<comment type="caution">
    <text evidence="1">The sequence shown here is derived from an EMBL/GenBank/DDBJ whole genome shotgun (WGS) entry which is preliminary data.</text>
</comment>
<gene>
    <name evidence="1" type="ORF">KT71_19318</name>
</gene>
<keyword evidence="2" id="KW-1185">Reference proteome</keyword>
<reference evidence="1 2" key="1">
    <citation type="journal article" date="2007" name="Proc. Natl. Acad. Sci. U.S.A.">
        <title>Characterization of a marine gammaproteobacterium capable of aerobic anoxygenic photosynthesis.</title>
        <authorList>
            <person name="Fuchs B.M."/>
            <person name="Spring S."/>
            <person name="Teeling H."/>
            <person name="Quast C."/>
            <person name="Wulf J."/>
            <person name="Schattenhofer M."/>
            <person name="Yan S."/>
            <person name="Ferriera S."/>
            <person name="Johnson J."/>
            <person name="Glockner F.O."/>
            <person name="Amann R."/>
        </authorList>
    </citation>
    <scope>NUCLEOTIDE SEQUENCE [LARGE SCALE GENOMIC DNA]</scope>
    <source>
        <strain evidence="1">KT71</strain>
    </source>
</reference>